<dbReference type="WBParaSite" id="PS1159_v2.g3362.t1">
    <property type="protein sequence ID" value="PS1159_v2.g3362.t1"/>
    <property type="gene ID" value="PS1159_v2.g3362"/>
</dbReference>
<accession>A0AC35GC70</accession>
<reference evidence="2" key="1">
    <citation type="submission" date="2022-11" db="UniProtKB">
        <authorList>
            <consortium name="WormBaseParasite"/>
        </authorList>
    </citation>
    <scope>IDENTIFICATION</scope>
</reference>
<sequence>MHPLSFAILFVIIEICVGEVFPLISRNKRQNVYYLCGTYPNQYYSFYPCWYNQNQCTNGGRMIGVGCSTSAQCTPYYSGVSACINGCCCTVPNSPSTTPTSGIGSGFCSDGTISSVRCSAAGQCSTG</sequence>
<organism evidence="1 2">
    <name type="scientific">Panagrolaimus sp. PS1159</name>
    <dbReference type="NCBI Taxonomy" id="55785"/>
    <lineage>
        <taxon>Eukaryota</taxon>
        <taxon>Metazoa</taxon>
        <taxon>Ecdysozoa</taxon>
        <taxon>Nematoda</taxon>
        <taxon>Chromadorea</taxon>
        <taxon>Rhabditida</taxon>
        <taxon>Tylenchina</taxon>
        <taxon>Panagrolaimomorpha</taxon>
        <taxon>Panagrolaimoidea</taxon>
        <taxon>Panagrolaimidae</taxon>
        <taxon>Panagrolaimus</taxon>
    </lineage>
</organism>
<evidence type="ECO:0000313" key="2">
    <source>
        <dbReference type="WBParaSite" id="PS1159_v2.g3362.t1"/>
    </source>
</evidence>
<proteinExistence type="predicted"/>
<dbReference type="Proteomes" id="UP000887580">
    <property type="component" value="Unplaced"/>
</dbReference>
<name>A0AC35GC70_9BILA</name>
<protein>
    <submittedName>
        <fullName evidence="2">Uncharacterized protein</fullName>
    </submittedName>
</protein>
<evidence type="ECO:0000313" key="1">
    <source>
        <dbReference type="Proteomes" id="UP000887580"/>
    </source>
</evidence>